<dbReference type="SUPFAM" id="SSF103511">
    <property type="entry name" value="Chlorophyll a-b binding protein"/>
    <property type="match status" value="1"/>
</dbReference>
<dbReference type="Gene3D" id="1.10.3460.10">
    <property type="entry name" value="Chlorophyll a/b binding protein domain"/>
    <property type="match status" value="1"/>
</dbReference>
<evidence type="ECO:0000256" key="1">
    <source>
        <dbReference type="ARBA" id="ARBA00004141"/>
    </source>
</evidence>
<dbReference type="GO" id="GO:0016020">
    <property type="term" value="C:membrane"/>
    <property type="evidence" value="ECO:0007669"/>
    <property type="project" value="UniProtKB-SubCell"/>
</dbReference>
<name>I0YNR2_COCSC</name>
<dbReference type="STRING" id="574566.I0YNR2"/>
<keyword evidence="4" id="KW-0934">Plastid</keyword>
<dbReference type="OrthoDB" id="513190at2759"/>
<accession>I0YNR2</accession>
<comment type="similarity">
    <text evidence="8">Belongs to the ELIP/psbS family.</text>
</comment>
<keyword evidence="3" id="KW-0150">Chloroplast</keyword>
<dbReference type="EMBL" id="AGSI01000017">
    <property type="protein sequence ID" value="EIE20031.1"/>
    <property type="molecule type" value="Genomic_DNA"/>
</dbReference>
<gene>
    <name evidence="9" type="ORF">COCSUDRAFT_58256</name>
</gene>
<reference evidence="9 10" key="1">
    <citation type="journal article" date="2012" name="Genome Biol.">
        <title>The genome of the polar eukaryotic microalga coccomyxa subellipsoidea reveals traits of cold adaptation.</title>
        <authorList>
            <person name="Blanc G."/>
            <person name="Agarkova I."/>
            <person name="Grimwood J."/>
            <person name="Kuo A."/>
            <person name="Brueggeman A."/>
            <person name="Dunigan D."/>
            <person name="Gurnon J."/>
            <person name="Ladunga I."/>
            <person name="Lindquist E."/>
            <person name="Lucas S."/>
            <person name="Pangilinan J."/>
            <person name="Proschold T."/>
            <person name="Salamov A."/>
            <person name="Schmutz J."/>
            <person name="Weeks D."/>
            <person name="Yamada T."/>
            <person name="Claverie J.M."/>
            <person name="Grigoriev I."/>
            <person name="Van Etten J."/>
            <person name="Lomsadze A."/>
            <person name="Borodovsky M."/>
        </authorList>
    </citation>
    <scope>NUCLEOTIDE SEQUENCE [LARGE SCALE GENOMIC DNA]</scope>
    <source>
        <strain evidence="9 10">C-169</strain>
    </source>
</reference>
<evidence type="ECO:0000256" key="4">
    <source>
        <dbReference type="ARBA" id="ARBA00022640"/>
    </source>
</evidence>
<keyword evidence="7" id="KW-0472">Membrane</keyword>
<dbReference type="GO" id="GO:0009507">
    <property type="term" value="C:chloroplast"/>
    <property type="evidence" value="ECO:0007669"/>
    <property type="project" value="UniProtKB-SubCell"/>
</dbReference>
<organism evidence="9 10">
    <name type="scientific">Coccomyxa subellipsoidea (strain C-169)</name>
    <name type="common">Green microalga</name>
    <dbReference type="NCBI Taxonomy" id="574566"/>
    <lineage>
        <taxon>Eukaryota</taxon>
        <taxon>Viridiplantae</taxon>
        <taxon>Chlorophyta</taxon>
        <taxon>core chlorophytes</taxon>
        <taxon>Trebouxiophyceae</taxon>
        <taxon>Trebouxiophyceae incertae sedis</taxon>
        <taxon>Coccomyxaceae</taxon>
        <taxon>Coccomyxa</taxon>
        <taxon>Coccomyxa subellipsoidea</taxon>
    </lineage>
</organism>
<dbReference type="PANTHER" id="PTHR14154">
    <property type="entry name" value="UPF0041 BRAIN PROTEIN 44-RELATED"/>
    <property type="match status" value="1"/>
</dbReference>
<dbReference type="eggNOG" id="ENOG502RRE1">
    <property type="taxonomic scope" value="Eukaryota"/>
</dbReference>
<dbReference type="RefSeq" id="XP_005644575.1">
    <property type="nucleotide sequence ID" value="XM_005644518.1"/>
</dbReference>
<dbReference type="Pfam" id="PF00504">
    <property type="entry name" value="Chloroa_b-bind"/>
    <property type="match status" value="1"/>
</dbReference>
<evidence type="ECO:0000313" key="9">
    <source>
        <dbReference type="EMBL" id="EIE20031.1"/>
    </source>
</evidence>
<evidence type="ECO:0000313" key="10">
    <source>
        <dbReference type="Proteomes" id="UP000007264"/>
    </source>
</evidence>
<evidence type="ECO:0000256" key="2">
    <source>
        <dbReference type="ARBA" id="ARBA00004229"/>
    </source>
</evidence>
<sequence>MAFDGPAPERINGRIAMIAFAGAAVAEAVSGKSILEQAAVAPISVGLTMFLISLASLFPKYSAGVSLSQLIDATGREGMPKELAFFNKTHEVWVGRVAMLGFLGTLAVEVIKGGALLSGGQ</sequence>
<evidence type="ECO:0000256" key="3">
    <source>
        <dbReference type="ARBA" id="ARBA00022528"/>
    </source>
</evidence>
<comment type="subcellular location">
    <subcellularLocation>
        <location evidence="1">Membrane</location>
        <topology evidence="1">Multi-pass membrane protein</topology>
    </subcellularLocation>
    <subcellularLocation>
        <location evidence="2">Plastid</location>
        <location evidence="2">Chloroplast</location>
    </subcellularLocation>
</comment>
<keyword evidence="6" id="KW-1133">Transmembrane helix</keyword>
<dbReference type="AlphaFoldDB" id="I0YNR2"/>
<comment type="caution">
    <text evidence="9">The sequence shown here is derived from an EMBL/GenBank/DDBJ whole genome shotgun (WGS) entry which is preliminary data.</text>
</comment>
<dbReference type="KEGG" id="csl:COCSUDRAFT_58256"/>
<keyword evidence="10" id="KW-1185">Reference proteome</keyword>
<dbReference type="GeneID" id="17038005"/>
<evidence type="ECO:0000256" key="6">
    <source>
        <dbReference type="ARBA" id="ARBA00022989"/>
    </source>
</evidence>
<proteinExistence type="inferred from homology"/>
<protein>
    <submittedName>
        <fullName evidence="9">Uncharacterized protein</fullName>
    </submittedName>
</protein>
<keyword evidence="5" id="KW-0812">Transmembrane</keyword>
<evidence type="ECO:0000256" key="7">
    <source>
        <dbReference type="ARBA" id="ARBA00023136"/>
    </source>
</evidence>
<dbReference type="Proteomes" id="UP000007264">
    <property type="component" value="Unassembled WGS sequence"/>
</dbReference>
<evidence type="ECO:0000256" key="8">
    <source>
        <dbReference type="ARBA" id="ARBA00037956"/>
    </source>
</evidence>
<dbReference type="InterPro" id="IPR022796">
    <property type="entry name" value="Chloroa_b-bind"/>
</dbReference>
<evidence type="ECO:0000256" key="5">
    <source>
        <dbReference type="ARBA" id="ARBA00022692"/>
    </source>
</evidence>